<feature type="region of interest" description="Disordered" evidence="4">
    <location>
        <begin position="1"/>
        <end position="20"/>
    </location>
</feature>
<comment type="subcellular location">
    <subcellularLocation>
        <location evidence="1">Cell outer membrane</location>
    </subcellularLocation>
</comment>
<dbReference type="EMBL" id="QVID01000001">
    <property type="protein sequence ID" value="RFN60407.1"/>
    <property type="molecule type" value="Genomic_DNA"/>
</dbReference>
<dbReference type="Proteomes" id="UP000261082">
    <property type="component" value="Unassembled WGS sequence"/>
</dbReference>
<reference evidence="5 6" key="1">
    <citation type="journal article" date="2007" name="Int. J. Syst. Evol. Microbiol.">
        <title>Marixanthomonas ophiurae gen. nov., sp. nov., a marine bacterium of the family Flavobacteriaceae isolated from a deep-sea brittle star.</title>
        <authorList>
            <person name="Romanenko L.A."/>
            <person name="Uchino M."/>
            <person name="Frolova G.M."/>
            <person name="Mikhailov V.V."/>
        </authorList>
    </citation>
    <scope>NUCLEOTIDE SEQUENCE [LARGE SCALE GENOMIC DNA]</scope>
    <source>
        <strain evidence="5 6">KMM 3046</strain>
    </source>
</reference>
<dbReference type="Gene3D" id="2.40.170.20">
    <property type="entry name" value="TonB-dependent receptor, beta-barrel domain"/>
    <property type="match status" value="1"/>
</dbReference>
<evidence type="ECO:0000256" key="1">
    <source>
        <dbReference type="ARBA" id="ARBA00004442"/>
    </source>
</evidence>
<evidence type="ECO:0000256" key="4">
    <source>
        <dbReference type="SAM" id="MobiDB-lite"/>
    </source>
</evidence>
<sequence length="572" mass="64016">MCSSLSAVAQDKDGEEQENDLDTEVVNIVKPYTPTISDAFKVKETPVLNDSVTTQKKEVKYEIFSVPVASTFTPAKGKAETVEKAEPIKLYDNYATLGFGNYTSILGELYSNFQLSRTDNAGFYFRHNSSQGDIDGVLLENKYYDTKLDANYSSRQRYTSYKLDAGVEHQLFNWYGLNDFYTQNFETIGSEIDPQQQYYSGYVGGSISVDDSFFEKATANIRYTGDAFSSSEININAQPEFSFPLADLTLKVDGDVDYLSGSFDKGYLSCEGIDYSYLNAGVIPSLVYVNEDLSVSLGAAAYVSLDTENSETDFFIYPRINASYRLVDELLIVYGGAEGDLKQNTYYDFKEINPYVSPTLFIAPTSQLYEGFAGLKGKLSNSVGYNVRASYGKDENKALFKANQFTTGATTGEGYEYGNSFNVVYDDVNTLSVFGELKIDVSNTFSLGVTGEYFSYDTTNEAQPWNLPELKASLFSNFNITEQLYGGASLFYVGERKDLYSNRIMPFEPQLFGERTLDGYLDANIHLGYNINERLSVFAKGSNLLSDNYEKWLNYPVQGIQALLGATYKFDW</sequence>
<dbReference type="GO" id="GO:0009279">
    <property type="term" value="C:cell outer membrane"/>
    <property type="evidence" value="ECO:0007669"/>
    <property type="project" value="UniProtKB-SubCell"/>
</dbReference>
<keyword evidence="5" id="KW-0675">Receptor</keyword>
<dbReference type="InterPro" id="IPR036942">
    <property type="entry name" value="Beta-barrel_TonB_sf"/>
</dbReference>
<evidence type="ECO:0000256" key="3">
    <source>
        <dbReference type="ARBA" id="ARBA00023237"/>
    </source>
</evidence>
<organism evidence="5 6">
    <name type="scientific">Marixanthomonas ophiurae</name>
    <dbReference type="NCBI Taxonomy" id="387659"/>
    <lineage>
        <taxon>Bacteria</taxon>
        <taxon>Pseudomonadati</taxon>
        <taxon>Bacteroidota</taxon>
        <taxon>Flavobacteriia</taxon>
        <taxon>Flavobacteriales</taxon>
        <taxon>Flavobacteriaceae</taxon>
        <taxon>Marixanthomonas</taxon>
    </lineage>
</organism>
<keyword evidence="3" id="KW-0998">Cell outer membrane</keyword>
<dbReference type="SUPFAM" id="SSF56935">
    <property type="entry name" value="Porins"/>
    <property type="match status" value="1"/>
</dbReference>
<protein>
    <submittedName>
        <fullName evidence="5">TonB-dependent receptor</fullName>
    </submittedName>
</protein>
<evidence type="ECO:0000313" key="6">
    <source>
        <dbReference type="Proteomes" id="UP000261082"/>
    </source>
</evidence>
<name>A0A3E1QE68_9FLAO</name>
<dbReference type="OrthoDB" id="1264254at2"/>
<evidence type="ECO:0000256" key="2">
    <source>
        <dbReference type="ARBA" id="ARBA00023136"/>
    </source>
</evidence>
<dbReference type="AlphaFoldDB" id="A0A3E1QE68"/>
<proteinExistence type="predicted"/>
<keyword evidence="6" id="KW-1185">Reference proteome</keyword>
<comment type="caution">
    <text evidence="5">The sequence shown here is derived from an EMBL/GenBank/DDBJ whole genome shotgun (WGS) entry which is preliminary data.</text>
</comment>
<evidence type="ECO:0000313" key="5">
    <source>
        <dbReference type="EMBL" id="RFN60407.1"/>
    </source>
</evidence>
<accession>A0A3E1QE68</accession>
<gene>
    <name evidence="5" type="ORF">DZ858_00195</name>
</gene>
<keyword evidence="2" id="KW-0472">Membrane</keyword>